<dbReference type="PANTHER" id="PTHR42928:SF5">
    <property type="entry name" value="BLR1237 PROTEIN"/>
    <property type="match status" value="1"/>
</dbReference>
<accession>A0A1T4JVY2</accession>
<proteinExistence type="inferred from homology"/>
<dbReference type="Gene3D" id="3.40.190.10">
    <property type="entry name" value="Periplasmic binding protein-like II"/>
    <property type="match status" value="1"/>
</dbReference>
<dbReference type="OrthoDB" id="7375033at2"/>
<keyword evidence="2" id="KW-0732">Signal</keyword>
<dbReference type="AlphaFoldDB" id="A0A1T4JVY2"/>
<keyword evidence="3" id="KW-0675">Receptor</keyword>
<dbReference type="CDD" id="cd07012">
    <property type="entry name" value="PBP2_Bug_TTT"/>
    <property type="match status" value="1"/>
</dbReference>
<evidence type="ECO:0000256" key="1">
    <source>
        <dbReference type="ARBA" id="ARBA00006987"/>
    </source>
</evidence>
<dbReference type="RefSeq" id="WP_085932243.1">
    <property type="nucleotide sequence ID" value="NZ_FUWJ01000001.1"/>
</dbReference>
<dbReference type="Gene3D" id="3.40.190.150">
    <property type="entry name" value="Bordetella uptake gene, domain 1"/>
    <property type="match status" value="1"/>
</dbReference>
<organism evidence="3 4">
    <name type="scientific">Enhydrobacter aerosaccus</name>
    <dbReference type="NCBI Taxonomy" id="225324"/>
    <lineage>
        <taxon>Bacteria</taxon>
        <taxon>Pseudomonadati</taxon>
        <taxon>Pseudomonadota</taxon>
        <taxon>Alphaproteobacteria</taxon>
        <taxon>Hyphomicrobiales</taxon>
        <taxon>Enhydrobacter</taxon>
    </lineage>
</organism>
<feature type="signal peptide" evidence="2">
    <location>
        <begin position="1"/>
        <end position="27"/>
    </location>
</feature>
<evidence type="ECO:0000313" key="3">
    <source>
        <dbReference type="EMBL" id="SJZ34215.1"/>
    </source>
</evidence>
<evidence type="ECO:0000313" key="4">
    <source>
        <dbReference type="Proteomes" id="UP000190092"/>
    </source>
</evidence>
<sequence>MKRRHLLAVGLGSLAAPSILPASNAFAQAKYPDHPIRFVIPFAPAGPTDIIGRKVAEKMTTIMGQTWVVDNKAGAAGSIGAVEVKNAKPDGYTLLIATSSTHAINPTAYVKPLYDPVKDFTPISSICVNPAVLAARVDLPDTVMGLVEVMKKNPGKYSYGSSGTGGIFHLTGEYFKREVGGMDVEHIPYKGSAPALNDMMSGQIAWMFDTFATMLPLHRAGKIRILGYAYSSRAPIAPEIPTMIEAGVKGYEAYTFNLILGPANMPKNTVDVLDQASRKLMADADMVKFLNDVAAAPTPNTTPELTAKFISDEIAKWAPVIKAAGIRVE</sequence>
<reference evidence="4" key="1">
    <citation type="submission" date="2017-02" db="EMBL/GenBank/DDBJ databases">
        <authorList>
            <person name="Varghese N."/>
            <person name="Submissions S."/>
        </authorList>
    </citation>
    <scope>NUCLEOTIDE SEQUENCE [LARGE SCALE GENOMIC DNA]</scope>
    <source>
        <strain evidence="4">ATCC 27094</strain>
    </source>
</reference>
<evidence type="ECO:0000256" key="2">
    <source>
        <dbReference type="SAM" id="SignalP"/>
    </source>
</evidence>
<dbReference type="Pfam" id="PF03401">
    <property type="entry name" value="TctC"/>
    <property type="match status" value="1"/>
</dbReference>
<feature type="chain" id="PRO_5012978780" evidence="2">
    <location>
        <begin position="28"/>
        <end position="329"/>
    </location>
</feature>
<dbReference type="PIRSF" id="PIRSF017082">
    <property type="entry name" value="YflP"/>
    <property type="match status" value="1"/>
</dbReference>
<name>A0A1T4JVY2_9HYPH</name>
<dbReference type="STRING" id="225324.SAMN02745126_00512"/>
<dbReference type="EMBL" id="FUWJ01000001">
    <property type="protein sequence ID" value="SJZ34215.1"/>
    <property type="molecule type" value="Genomic_DNA"/>
</dbReference>
<keyword evidence="4" id="KW-1185">Reference proteome</keyword>
<dbReference type="PANTHER" id="PTHR42928">
    <property type="entry name" value="TRICARBOXYLATE-BINDING PROTEIN"/>
    <property type="match status" value="1"/>
</dbReference>
<dbReference type="InterPro" id="IPR005064">
    <property type="entry name" value="BUG"/>
</dbReference>
<protein>
    <submittedName>
        <fullName evidence="3">Tripartite-type tricarboxylate transporter, receptor component TctC</fullName>
    </submittedName>
</protein>
<dbReference type="Proteomes" id="UP000190092">
    <property type="component" value="Unassembled WGS sequence"/>
</dbReference>
<dbReference type="InterPro" id="IPR042100">
    <property type="entry name" value="Bug_dom1"/>
</dbReference>
<comment type="similarity">
    <text evidence="1">Belongs to the UPF0065 (bug) family.</text>
</comment>
<gene>
    <name evidence="3" type="ORF">SAMN02745126_00512</name>
</gene>